<evidence type="ECO:0000313" key="2">
    <source>
        <dbReference type="Proteomes" id="UP000821865"/>
    </source>
</evidence>
<reference evidence="1" key="1">
    <citation type="submission" date="2020-05" db="EMBL/GenBank/DDBJ databases">
        <title>Large-scale comparative analyses of tick genomes elucidate their genetic diversity and vector capacities.</title>
        <authorList>
            <person name="Jia N."/>
            <person name="Wang J."/>
            <person name="Shi W."/>
            <person name="Du L."/>
            <person name="Sun Y."/>
            <person name="Zhan W."/>
            <person name="Jiang J."/>
            <person name="Wang Q."/>
            <person name="Zhang B."/>
            <person name="Ji P."/>
            <person name="Sakyi L.B."/>
            <person name="Cui X."/>
            <person name="Yuan T."/>
            <person name="Jiang B."/>
            <person name="Yang W."/>
            <person name="Lam T.T.-Y."/>
            <person name="Chang Q."/>
            <person name="Ding S."/>
            <person name="Wang X."/>
            <person name="Zhu J."/>
            <person name="Ruan X."/>
            <person name="Zhao L."/>
            <person name="Wei J."/>
            <person name="Que T."/>
            <person name="Du C."/>
            <person name="Cheng J."/>
            <person name="Dai P."/>
            <person name="Han X."/>
            <person name="Huang E."/>
            <person name="Gao Y."/>
            <person name="Liu J."/>
            <person name="Shao H."/>
            <person name="Ye R."/>
            <person name="Li L."/>
            <person name="Wei W."/>
            <person name="Wang X."/>
            <person name="Wang C."/>
            <person name="Yang T."/>
            <person name="Huo Q."/>
            <person name="Li W."/>
            <person name="Guo W."/>
            <person name="Chen H."/>
            <person name="Zhou L."/>
            <person name="Ni X."/>
            <person name="Tian J."/>
            <person name="Zhou Y."/>
            <person name="Sheng Y."/>
            <person name="Liu T."/>
            <person name="Pan Y."/>
            <person name="Xia L."/>
            <person name="Li J."/>
            <person name="Zhao F."/>
            <person name="Cao W."/>
        </authorList>
    </citation>
    <scope>NUCLEOTIDE SEQUENCE</scope>
    <source>
        <strain evidence="1">Dsil-2018</strain>
    </source>
</reference>
<protein>
    <submittedName>
        <fullName evidence="1">Uncharacterized protein</fullName>
    </submittedName>
</protein>
<proteinExistence type="predicted"/>
<keyword evidence="2" id="KW-1185">Reference proteome</keyword>
<sequence length="912" mass="100635">MVSPQMADLSAFYNNLMSRGRLDSLGRPTSGRRDSSQRYRRPSNSLPGKSASRGSLQGQQVPQDQLSVSVGKRTISKSWLACVVCIFVLVLAPLTMLLAKHFMEPPFASGRGVCDSEDCVRHARQILRTMNASADPCLGFHAYVCGSGAAPGNGGEAQSDDSSRKTDAGIGSLDEIDPAWRLARLYAYQVNNVLGNLPQLLAVNKTSDTTLKAFTALSLCLQREGQQHSRSFASFMRDRNLPWPLDPPRSVGLLDVVDVLLDLSINWRASIWIDVRLWHLKTQPFSGPVVVFDEPGHVPIIRMEQMSTANDIEYANAVERTAQFIVGSKKSSATTTRGASLIHAVEIEQLKRDETYVREAVLPMERREDTYDTLVPLHMMRLTTNFTMEMWVDLFRKYFKPAGINVTIDTALLILNNQHFKALTKLMGNVPAPRLLSVLGWMFAYSYSWIANAEFEFFSNQGGLTSGGPSKHGLFAHVLCFVAVHESFGISLEAAMFLHQLPSDERLKVTKIVNATARGLVETVRASRGVSNTTKADAEAKISSAVTRELWPPLPFLNPDRLDALYSGFPSVRASDFYASWLESRIALRASLSNRYHGTLMTAKLREYEEEILYIYSINIMLLDLASVFPPMYLKDGNSIMTFAGLGFQLLRQLVKSVDERGRQVDYATGKKISWWEENRACKIKKATSAKERREIKDLFALELALAIAEKVAEADGLPLRLKFLENLSPVQTFYVSYCSHFCGERGEQGMCDLAMKTSEFVEAFACLWRGADLGNNDGRCVPVWKCYTYKHPAWFEKLRSSISGQAAGGQSGNWGASSGANSGSSSSVNGQWSGGYGQVTGQPTGSWVSAPVFQPGGWGGMNGAQAGSWSYGSGQYPGAWGVVTSQYPGSWGAGYGNWGLGNGNWYTVRRQ</sequence>
<comment type="caution">
    <text evidence="1">The sequence shown here is derived from an EMBL/GenBank/DDBJ whole genome shotgun (WGS) entry which is preliminary data.</text>
</comment>
<accession>A0ACB8CTD7</accession>
<evidence type="ECO:0000313" key="1">
    <source>
        <dbReference type="EMBL" id="KAH7950359.1"/>
    </source>
</evidence>
<dbReference type="EMBL" id="CM023474">
    <property type="protein sequence ID" value="KAH7950359.1"/>
    <property type="molecule type" value="Genomic_DNA"/>
</dbReference>
<gene>
    <name evidence="1" type="ORF">HPB49_023046</name>
</gene>
<name>A0ACB8CTD7_DERSI</name>
<dbReference type="Proteomes" id="UP000821865">
    <property type="component" value="Chromosome 5"/>
</dbReference>
<organism evidence="1 2">
    <name type="scientific">Dermacentor silvarum</name>
    <name type="common">Tick</name>
    <dbReference type="NCBI Taxonomy" id="543639"/>
    <lineage>
        <taxon>Eukaryota</taxon>
        <taxon>Metazoa</taxon>
        <taxon>Ecdysozoa</taxon>
        <taxon>Arthropoda</taxon>
        <taxon>Chelicerata</taxon>
        <taxon>Arachnida</taxon>
        <taxon>Acari</taxon>
        <taxon>Parasitiformes</taxon>
        <taxon>Ixodida</taxon>
        <taxon>Ixodoidea</taxon>
        <taxon>Ixodidae</taxon>
        <taxon>Rhipicephalinae</taxon>
        <taxon>Dermacentor</taxon>
    </lineage>
</organism>